<proteinExistence type="inferred from homology"/>
<keyword evidence="1" id="KW-0489">Methyltransferase</keyword>
<dbReference type="EMBL" id="CAJHNH020003469">
    <property type="protein sequence ID" value="CAG5129380.1"/>
    <property type="molecule type" value="Genomic_DNA"/>
</dbReference>
<comment type="similarity">
    <text evidence="1">Belongs to the class I-like SAM-binding methyltransferase superfamily. RsmB/NOP family.</text>
</comment>
<evidence type="ECO:0000313" key="4">
    <source>
        <dbReference type="EMBL" id="CAG5129380.1"/>
    </source>
</evidence>
<dbReference type="Proteomes" id="UP000678393">
    <property type="component" value="Unassembled WGS sequence"/>
</dbReference>
<reference evidence="4" key="1">
    <citation type="submission" date="2021-04" db="EMBL/GenBank/DDBJ databases">
        <authorList>
            <consortium name="Molecular Ecology Group"/>
        </authorList>
    </citation>
    <scope>NUCLEOTIDE SEQUENCE</scope>
</reference>
<dbReference type="GO" id="GO:0032259">
    <property type="term" value="P:methylation"/>
    <property type="evidence" value="ECO:0007669"/>
    <property type="project" value="UniProtKB-KW"/>
</dbReference>
<dbReference type="Gene3D" id="3.40.50.150">
    <property type="entry name" value="Vaccinia Virus protein VP39"/>
    <property type="match status" value="1"/>
</dbReference>
<dbReference type="GO" id="GO:0008168">
    <property type="term" value="F:methyltransferase activity"/>
    <property type="evidence" value="ECO:0007669"/>
    <property type="project" value="UniProtKB-KW"/>
</dbReference>
<dbReference type="PANTHER" id="PTHR14663:SF2">
    <property type="entry name" value="METHYLTRANSFERASE NSUN7-RELATED"/>
    <property type="match status" value="1"/>
</dbReference>
<keyword evidence="1" id="KW-0808">Transferase</keyword>
<dbReference type="PROSITE" id="PS51686">
    <property type="entry name" value="SAM_MT_RSMB_NOP"/>
    <property type="match status" value="1"/>
</dbReference>
<dbReference type="GO" id="GO:0003723">
    <property type="term" value="F:RNA binding"/>
    <property type="evidence" value="ECO:0007669"/>
    <property type="project" value="UniProtKB-UniRule"/>
</dbReference>
<protein>
    <recommendedName>
        <fullName evidence="3">SAM-dependent MTase RsmB/NOP-type domain-containing protein</fullName>
    </recommendedName>
</protein>
<sequence length="805" mass="89599">MSLATDSSLYTALKLPPVFPGNAVSYHSDSVHSFHFSSNSASRAGSSAKYQLSYGTKMESLAGEASRGEPKIRMSGIKYLRNLPTVFVRTKDSFHQDEDVSKISAFPEAASVSLPTSTTTLEYLLHKRSSRLDTAEESSIPETEGRQKQLNNRSGSNALVKGRSTSYTSYTSSGGSIDEAVRKLFHLEPCLYTHQMFLKAARIIDYVRNDDVNIGDAQNTRENSSVMDFENNQEEIITLELAFETLKFHKLFQEALQKTEFPQDFPHLDNHASLVHVILYDVQSRKFQKRTPFVGEELQQICNEIEEALLTRRTRLQSFFAKIRIKHNAASIQDLLPAAVRNLNRTKSQIAVYMWVNQLRTTMEVVLEELEADGFTKLVMGEDVTGQTGKVFMADSHCSDLLVFPPNLATFLKNTRWVKLGQLVEQDKSSCMAAQSVQYLLGTDKDVIHVNVGSGLTTAHLVSLLHKKSPQSRIWGFGIDSPSKGRKTMKNIDFLGATKNTKFLLDDFLSVEPEEPKLRYVKVILITTNCSKSAITNPVQFLITEGEDIRILGELAKGTSFAKNINSQVSRHEQCLRHALSFPRVQAIVYATRSCCPVENESLVTKAVEFAHVTRATKGIPFRVTPPVLPFTFEEIDSGRNGIDDRYIRFYPSDKSNGCFIAVISREPEDHKDGFRSMFSLTSSRRHLTKTKSTPLTCEEQDTKDTDSAGKLTKPSKGGHRKLKAAMSTPVMKAGISSKLAGHGSPVALGARLYQAGLVHKMEQRAKQKFSKLEQFTALKHPPPFSPVLGSEAANQPIRIPSGSG</sequence>
<dbReference type="InterPro" id="IPR001678">
    <property type="entry name" value="MeTrfase_RsmB-F_NOP2_dom"/>
</dbReference>
<evidence type="ECO:0000259" key="3">
    <source>
        <dbReference type="PROSITE" id="PS51686"/>
    </source>
</evidence>
<comment type="caution">
    <text evidence="4">The sequence shown here is derived from an EMBL/GenBank/DDBJ whole genome shotgun (WGS) entry which is preliminary data.</text>
</comment>
<feature type="region of interest" description="Disordered" evidence="2">
    <location>
        <begin position="782"/>
        <end position="805"/>
    </location>
</feature>
<name>A0A8S3ZNH2_9EUPU</name>
<feature type="binding site" evidence="1">
    <location>
        <position position="507"/>
    </location>
    <ligand>
        <name>S-adenosyl-L-methionine</name>
        <dbReference type="ChEBI" id="CHEBI:59789"/>
    </ligand>
</feature>
<dbReference type="SUPFAM" id="SSF53335">
    <property type="entry name" value="S-adenosyl-L-methionine-dependent methyltransferases"/>
    <property type="match status" value="1"/>
</dbReference>
<dbReference type="AlphaFoldDB" id="A0A8S3ZNH2"/>
<dbReference type="OrthoDB" id="6817893at2759"/>
<dbReference type="Gene3D" id="3.30.70.1170">
    <property type="entry name" value="Sun protein, domain 3"/>
    <property type="match status" value="1"/>
</dbReference>
<evidence type="ECO:0000313" key="5">
    <source>
        <dbReference type="Proteomes" id="UP000678393"/>
    </source>
</evidence>
<comment type="caution">
    <text evidence="1">Lacks conserved residue(s) required for the propagation of feature annotation.</text>
</comment>
<dbReference type="InterPro" id="IPR049561">
    <property type="entry name" value="NSUN5_7_fdxn-like"/>
</dbReference>
<keyword evidence="1" id="KW-0694">RNA-binding</keyword>
<feature type="region of interest" description="Disordered" evidence="2">
    <location>
        <begin position="132"/>
        <end position="161"/>
    </location>
</feature>
<dbReference type="InterPro" id="IPR042620">
    <property type="entry name" value="NSUN7"/>
</dbReference>
<gene>
    <name evidence="4" type="ORF">CUNI_LOCUS14938</name>
</gene>
<evidence type="ECO:0000256" key="1">
    <source>
        <dbReference type="PROSITE-ProRule" id="PRU01023"/>
    </source>
</evidence>
<dbReference type="InterPro" id="IPR029063">
    <property type="entry name" value="SAM-dependent_MTases_sf"/>
</dbReference>
<accession>A0A8S3ZNH2</accession>
<feature type="region of interest" description="Disordered" evidence="2">
    <location>
        <begin position="690"/>
        <end position="725"/>
    </location>
</feature>
<keyword evidence="5" id="KW-1185">Reference proteome</keyword>
<dbReference type="Pfam" id="PF21148">
    <property type="entry name" value="NSUN5_fdxn-like"/>
    <property type="match status" value="1"/>
</dbReference>
<feature type="domain" description="SAM-dependent MTase RsmB/NOP-type" evidence="3">
    <location>
        <begin position="342"/>
        <end position="667"/>
    </location>
</feature>
<dbReference type="PANTHER" id="PTHR14663">
    <property type="entry name" value="METHYLTRANSFERASE NSUN7-RELATED"/>
    <property type="match status" value="1"/>
</dbReference>
<keyword evidence="1" id="KW-0949">S-adenosyl-L-methionine</keyword>
<feature type="compositionally biased region" description="Polar residues" evidence="2">
    <location>
        <begin position="148"/>
        <end position="157"/>
    </location>
</feature>
<evidence type="ECO:0000256" key="2">
    <source>
        <dbReference type="SAM" id="MobiDB-lite"/>
    </source>
</evidence>
<organism evidence="4 5">
    <name type="scientific">Candidula unifasciata</name>
    <dbReference type="NCBI Taxonomy" id="100452"/>
    <lineage>
        <taxon>Eukaryota</taxon>
        <taxon>Metazoa</taxon>
        <taxon>Spiralia</taxon>
        <taxon>Lophotrochozoa</taxon>
        <taxon>Mollusca</taxon>
        <taxon>Gastropoda</taxon>
        <taxon>Heterobranchia</taxon>
        <taxon>Euthyneura</taxon>
        <taxon>Panpulmonata</taxon>
        <taxon>Eupulmonata</taxon>
        <taxon>Stylommatophora</taxon>
        <taxon>Helicina</taxon>
        <taxon>Helicoidea</taxon>
        <taxon>Geomitridae</taxon>
        <taxon>Candidula</taxon>
    </lineage>
</organism>